<comment type="similarity">
    <text evidence="1">Belongs to the peptidase S1 family.</text>
</comment>
<dbReference type="GO" id="GO:0006508">
    <property type="term" value="P:proteolysis"/>
    <property type="evidence" value="ECO:0007669"/>
    <property type="project" value="UniProtKB-KW"/>
</dbReference>
<dbReference type="GeneID" id="105227473"/>
<keyword evidence="5" id="KW-1015">Disulfide bond</keyword>
<dbReference type="PROSITE" id="PS00134">
    <property type="entry name" value="TRYPSIN_HIS"/>
    <property type="match status" value="1"/>
</dbReference>
<keyword evidence="8" id="KW-1185">Reference proteome</keyword>
<accession>A0A6I9V1W4</accession>
<keyword evidence="4" id="KW-0720">Serine protease</keyword>
<evidence type="ECO:0000256" key="6">
    <source>
        <dbReference type="SAM" id="SignalP"/>
    </source>
</evidence>
<dbReference type="InterPro" id="IPR018114">
    <property type="entry name" value="TRYPSIN_HIS"/>
</dbReference>
<protein>
    <submittedName>
        <fullName evidence="9">Serine protease SP24D</fullName>
    </submittedName>
</protein>
<dbReference type="OrthoDB" id="60866at2759"/>
<evidence type="ECO:0000259" key="7">
    <source>
        <dbReference type="PROSITE" id="PS50240"/>
    </source>
</evidence>
<keyword evidence="2 9" id="KW-0645">Protease</keyword>
<evidence type="ECO:0000256" key="1">
    <source>
        <dbReference type="ARBA" id="ARBA00007664"/>
    </source>
</evidence>
<dbReference type="CDD" id="cd00190">
    <property type="entry name" value="Tryp_SPc"/>
    <property type="match status" value="1"/>
</dbReference>
<proteinExistence type="inferred from homology"/>
<dbReference type="SMART" id="SM00020">
    <property type="entry name" value="Tryp_SPc"/>
    <property type="match status" value="1"/>
</dbReference>
<dbReference type="InterPro" id="IPR043504">
    <property type="entry name" value="Peptidase_S1_PA_chymotrypsin"/>
</dbReference>
<dbReference type="InterPro" id="IPR050430">
    <property type="entry name" value="Peptidase_S1"/>
</dbReference>
<evidence type="ECO:0000256" key="2">
    <source>
        <dbReference type="ARBA" id="ARBA00022670"/>
    </source>
</evidence>
<dbReference type="AlphaFoldDB" id="A0A6I9V1W4"/>
<name>A0A6I9V1W4_BACDO</name>
<dbReference type="KEGG" id="bdr:105227473"/>
<dbReference type="SUPFAM" id="SSF50494">
    <property type="entry name" value="Trypsin-like serine proteases"/>
    <property type="match status" value="1"/>
</dbReference>
<feature type="signal peptide" evidence="6">
    <location>
        <begin position="1"/>
        <end position="20"/>
    </location>
</feature>
<dbReference type="Proteomes" id="UP001652620">
    <property type="component" value="Chromosome 4"/>
</dbReference>
<feature type="chain" id="PRO_5046964202" evidence="6">
    <location>
        <begin position="21"/>
        <end position="258"/>
    </location>
</feature>
<dbReference type="InParanoid" id="A0A6I9V1W4"/>
<dbReference type="InterPro" id="IPR001314">
    <property type="entry name" value="Peptidase_S1A"/>
</dbReference>
<dbReference type="GO" id="GO:0004252">
    <property type="term" value="F:serine-type endopeptidase activity"/>
    <property type="evidence" value="ECO:0007669"/>
    <property type="project" value="InterPro"/>
</dbReference>
<evidence type="ECO:0000256" key="5">
    <source>
        <dbReference type="ARBA" id="ARBA00023157"/>
    </source>
</evidence>
<gene>
    <name evidence="9" type="primary">LOC105227473</name>
</gene>
<dbReference type="PANTHER" id="PTHR24276">
    <property type="entry name" value="POLYSERASE-RELATED"/>
    <property type="match status" value="1"/>
</dbReference>
<evidence type="ECO:0000313" key="9">
    <source>
        <dbReference type="RefSeq" id="XP_011205125.2"/>
    </source>
</evidence>
<keyword evidence="6" id="KW-0732">Signal</keyword>
<evidence type="ECO:0000313" key="8">
    <source>
        <dbReference type="Proteomes" id="UP001652620"/>
    </source>
</evidence>
<sequence>MDYRSFFIKLLVACCLVVEATQNEDVSAELRPSPRIVNGLIAASGQFPYQVSVRVNNLHICGGALIRQNFVVTAAHCVYQIDQDILCVHAGTVSRTDDGEFRAVSSVIIHPQYAFDNDIALLELKTPYNYSDVIKPVAITTWDVPTGEPVIISGWGRIYEGGLLSNKLLYTRVLTTLKDEECAKSDGTLNPSILCLLSPQGRGFCDGDDGGPAVYKNVLIGIASYITKGCGTVAKGGFTKLAYYKNWIDAIVTDQVPN</sequence>
<dbReference type="InterPro" id="IPR001254">
    <property type="entry name" value="Trypsin_dom"/>
</dbReference>
<evidence type="ECO:0000256" key="3">
    <source>
        <dbReference type="ARBA" id="ARBA00022801"/>
    </source>
</evidence>
<organism evidence="8 9">
    <name type="scientific">Bactrocera dorsalis</name>
    <name type="common">Oriental fruit fly</name>
    <name type="synonym">Dacus dorsalis</name>
    <dbReference type="NCBI Taxonomy" id="27457"/>
    <lineage>
        <taxon>Eukaryota</taxon>
        <taxon>Metazoa</taxon>
        <taxon>Ecdysozoa</taxon>
        <taxon>Arthropoda</taxon>
        <taxon>Hexapoda</taxon>
        <taxon>Insecta</taxon>
        <taxon>Pterygota</taxon>
        <taxon>Neoptera</taxon>
        <taxon>Endopterygota</taxon>
        <taxon>Diptera</taxon>
        <taxon>Brachycera</taxon>
        <taxon>Muscomorpha</taxon>
        <taxon>Tephritoidea</taxon>
        <taxon>Tephritidae</taxon>
        <taxon>Bactrocera</taxon>
        <taxon>Bactrocera</taxon>
    </lineage>
</organism>
<dbReference type="PROSITE" id="PS50240">
    <property type="entry name" value="TRYPSIN_DOM"/>
    <property type="match status" value="1"/>
</dbReference>
<feature type="domain" description="Peptidase S1" evidence="7">
    <location>
        <begin position="36"/>
        <end position="253"/>
    </location>
</feature>
<keyword evidence="3" id="KW-0378">Hydrolase</keyword>
<dbReference type="Pfam" id="PF00089">
    <property type="entry name" value="Trypsin"/>
    <property type="match status" value="1"/>
</dbReference>
<evidence type="ECO:0000256" key="4">
    <source>
        <dbReference type="ARBA" id="ARBA00022825"/>
    </source>
</evidence>
<dbReference type="PRINTS" id="PR00722">
    <property type="entry name" value="CHYMOTRYPSIN"/>
</dbReference>
<reference evidence="9" key="1">
    <citation type="submission" date="2025-08" db="UniProtKB">
        <authorList>
            <consortium name="RefSeq"/>
        </authorList>
    </citation>
    <scope>IDENTIFICATION</scope>
    <source>
        <tissue evidence="9">Adult</tissue>
    </source>
</reference>
<dbReference type="RefSeq" id="XP_011205125.2">
    <property type="nucleotide sequence ID" value="XM_011206823.4"/>
</dbReference>
<dbReference type="Gene3D" id="2.40.10.10">
    <property type="entry name" value="Trypsin-like serine proteases"/>
    <property type="match status" value="2"/>
</dbReference>
<dbReference type="PANTHER" id="PTHR24276:SF98">
    <property type="entry name" value="FI18310P1-RELATED"/>
    <property type="match status" value="1"/>
</dbReference>
<dbReference type="InterPro" id="IPR009003">
    <property type="entry name" value="Peptidase_S1_PA"/>
</dbReference>